<protein>
    <submittedName>
        <fullName evidence="4">Fumarylacetoacetate hydrolase family protein</fullName>
    </submittedName>
</protein>
<dbReference type="Pfam" id="PF01557">
    <property type="entry name" value="FAA_hydrolase"/>
    <property type="match status" value="1"/>
</dbReference>
<dbReference type="Proteomes" id="UP001571476">
    <property type="component" value="Unassembled WGS sequence"/>
</dbReference>
<dbReference type="InterPro" id="IPR051121">
    <property type="entry name" value="FAH"/>
</dbReference>
<gene>
    <name evidence="4" type="ORF">ACEG43_41610</name>
</gene>
<dbReference type="InterPro" id="IPR011234">
    <property type="entry name" value="Fumarylacetoacetase-like_C"/>
</dbReference>
<dbReference type="RefSeq" id="WP_372566523.1">
    <property type="nucleotide sequence ID" value="NZ_JBGOSP010000040.1"/>
</dbReference>
<sequence length="280" mass="29605">MRIANLSGRLILITGDRAVDVEEASSGLFSAEPQAVYERWDEFRTWAAEADLPAGRPFEQSALGSPAPAPRQTLAIGLNYRDHAAESGFAAPKGLPPVFTKYATSITGPVTEVTLPPGGHTDWEVELVAVIGRRAAKVSADDAWGHIAGLAVGQDISERIVQLAGPAPQFSLGKSFPGFAPIGPWLVTPDELDNPADLELRCSVNGEEVQKGRTRDLIFSVPALIAGLSNVVPLLPGDVIFTGTPAGVGLGRDPQRWLTAGDELVSVIEGIGELRQTFVA</sequence>
<dbReference type="Gene3D" id="3.90.850.10">
    <property type="entry name" value="Fumarylacetoacetase-like, C-terminal domain"/>
    <property type="match status" value="1"/>
</dbReference>
<evidence type="ECO:0000256" key="1">
    <source>
        <dbReference type="ARBA" id="ARBA00010211"/>
    </source>
</evidence>
<proteinExistence type="inferred from homology"/>
<dbReference type="PANTHER" id="PTHR42796:SF4">
    <property type="entry name" value="FUMARYLACETOACETATE HYDROLASE DOMAIN-CONTAINING PROTEIN 2A"/>
    <property type="match status" value="1"/>
</dbReference>
<feature type="domain" description="Fumarylacetoacetase-like C-terminal" evidence="3">
    <location>
        <begin position="74"/>
        <end position="278"/>
    </location>
</feature>
<dbReference type="SUPFAM" id="SSF56529">
    <property type="entry name" value="FAH"/>
    <property type="match status" value="1"/>
</dbReference>
<keyword evidence="5" id="KW-1185">Reference proteome</keyword>
<name>A0ABV4SZD6_9ACTN</name>
<evidence type="ECO:0000256" key="2">
    <source>
        <dbReference type="ARBA" id="ARBA00022723"/>
    </source>
</evidence>
<comment type="caution">
    <text evidence="4">The sequence shown here is derived from an EMBL/GenBank/DDBJ whole genome shotgun (WGS) entry which is preliminary data.</text>
</comment>
<organism evidence="4 5">
    <name type="scientific">Streptomyces aureus</name>
    <dbReference type="NCBI Taxonomy" id="193461"/>
    <lineage>
        <taxon>Bacteria</taxon>
        <taxon>Bacillati</taxon>
        <taxon>Actinomycetota</taxon>
        <taxon>Actinomycetes</taxon>
        <taxon>Kitasatosporales</taxon>
        <taxon>Streptomycetaceae</taxon>
        <taxon>Streptomyces</taxon>
    </lineage>
</organism>
<evidence type="ECO:0000313" key="4">
    <source>
        <dbReference type="EMBL" id="MFA3842594.1"/>
    </source>
</evidence>
<comment type="similarity">
    <text evidence="1">Belongs to the FAH family.</text>
</comment>
<evidence type="ECO:0000259" key="3">
    <source>
        <dbReference type="Pfam" id="PF01557"/>
    </source>
</evidence>
<keyword evidence="2" id="KW-0479">Metal-binding</keyword>
<dbReference type="EMBL" id="JBGOSP010000040">
    <property type="protein sequence ID" value="MFA3842594.1"/>
    <property type="molecule type" value="Genomic_DNA"/>
</dbReference>
<keyword evidence="4" id="KW-0378">Hydrolase</keyword>
<dbReference type="InterPro" id="IPR036663">
    <property type="entry name" value="Fumarylacetoacetase_C_sf"/>
</dbReference>
<reference evidence="4 5" key="1">
    <citation type="submission" date="2024-08" db="EMBL/GenBank/DDBJ databases">
        <title>Genome sequence of Streptomyces aureus CACIA-1.46HGO.</title>
        <authorList>
            <person name="Evangelista-Martinez Z."/>
        </authorList>
    </citation>
    <scope>NUCLEOTIDE SEQUENCE [LARGE SCALE GENOMIC DNA]</scope>
    <source>
        <strain evidence="4 5">CACIA-1.46HGO</strain>
    </source>
</reference>
<dbReference type="PANTHER" id="PTHR42796">
    <property type="entry name" value="FUMARYLACETOACETATE HYDROLASE DOMAIN-CONTAINING PROTEIN 2A-RELATED"/>
    <property type="match status" value="1"/>
</dbReference>
<dbReference type="GO" id="GO:0016787">
    <property type="term" value="F:hydrolase activity"/>
    <property type="evidence" value="ECO:0007669"/>
    <property type="project" value="UniProtKB-KW"/>
</dbReference>
<accession>A0ABV4SZD6</accession>
<evidence type="ECO:0000313" key="5">
    <source>
        <dbReference type="Proteomes" id="UP001571476"/>
    </source>
</evidence>